<dbReference type="Proteomes" id="UP001165986">
    <property type="component" value="Unassembled WGS sequence"/>
</dbReference>
<accession>A0AA40VQX6</accession>
<evidence type="ECO:0000313" key="2">
    <source>
        <dbReference type="Proteomes" id="UP001165986"/>
    </source>
</evidence>
<sequence length="61" mass="6669">MIRRQVIIKQIILSDSKIIAEAKTIVMASGDAQSEINQSISVNISSNNTSSSYTQYSYSAN</sequence>
<dbReference type="EMBL" id="VJXY01000010">
    <property type="protein sequence ID" value="MBD6616485.1"/>
    <property type="molecule type" value="Genomic_DNA"/>
</dbReference>
<dbReference type="RefSeq" id="WP_191757723.1">
    <property type="nucleotide sequence ID" value="NZ_VJXY01000010.1"/>
</dbReference>
<gene>
    <name evidence="1" type="ORF">FNW02_11705</name>
</gene>
<organism evidence="1 2">
    <name type="scientific">Komarekiella delphini-convector SJRDD-AB1</name>
    <dbReference type="NCBI Taxonomy" id="2593771"/>
    <lineage>
        <taxon>Bacteria</taxon>
        <taxon>Bacillati</taxon>
        <taxon>Cyanobacteriota</taxon>
        <taxon>Cyanophyceae</taxon>
        <taxon>Nostocales</taxon>
        <taxon>Nostocaceae</taxon>
        <taxon>Komarekiella</taxon>
        <taxon>Komarekiella delphini-convector</taxon>
    </lineage>
</organism>
<keyword evidence="2" id="KW-1185">Reference proteome</keyword>
<evidence type="ECO:0000313" key="1">
    <source>
        <dbReference type="EMBL" id="MBD6616485.1"/>
    </source>
</evidence>
<protein>
    <submittedName>
        <fullName evidence="1">Uncharacterized protein</fullName>
    </submittedName>
</protein>
<comment type="caution">
    <text evidence="1">The sequence shown here is derived from an EMBL/GenBank/DDBJ whole genome shotgun (WGS) entry which is preliminary data.</text>
</comment>
<dbReference type="AlphaFoldDB" id="A0AA40VQX6"/>
<reference evidence="1" key="1">
    <citation type="submission" date="2019-07" db="EMBL/GenBank/DDBJ databases">
        <title>Toxilogical consequences of a new and cryptic species of cyanobacteria (Komarekiella delphini-convector) recovered from the epidermis of a bottlenose dolphin and 1500 ft. in the air.</title>
        <authorList>
            <person name="Brown A.O."/>
            <person name="Dvorak P."/>
            <person name="Villanueva C.D."/>
            <person name="Foss A.J."/>
            <person name="Garvey A.D."/>
            <person name="Gibson Q.A."/>
            <person name="Johansen J.R."/>
            <person name="Casamatta D.A."/>
        </authorList>
    </citation>
    <scope>NUCLEOTIDE SEQUENCE</scope>
    <source>
        <strain evidence="1">SJRDD-AB1</strain>
    </source>
</reference>
<name>A0AA40VQX6_9NOST</name>
<proteinExistence type="predicted"/>